<gene>
    <name evidence="2" type="ORF">Mal15_45730</name>
</gene>
<name>A0A5B9MGU2_9BACT</name>
<evidence type="ECO:0000256" key="1">
    <source>
        <dbReference type="SAM" id="Phobius"/>
    </source>
</evidence>
<feature type="transmembrane region" description="Helical" evidence="1">
    <location>
        <begin position="367"/>
        <end position="387"/>
    </location>
</feature>
<feature type="transmembrane region" description="Helical" evidence="1">
    <location>
        <begin position="157"/>
        <end position="177"/>
    </location>
</feature>
<dbReference type="RefSeq" id="WP_147869733.1">
    <property type="nucleotide sequence ID" value="NZ_CP036264.1"/>
</dbReference>
<keyword evidence="1" id="KW-1133">Transmembrane helix</keyword>
<evidence type="ECO:0000313" key="3">
    <source>
        <dbReference type="Proteomes" id="UP000321353"/>
    </source>
</evidence>
<reference evidence="2 3" key="1">
    <citation type="submission" date="2019-02" db="EMBL/GenBank/DDBJ databases">
        <title>Planctomycetal bacteria perform biofilm scaping via a novel small molecule.</title>
        <authorList>
            <person name="Jeske O."/>
            <person name="Boedeker C."/>
            <person name="Wiegand S."/>
            <person name="Breitling P."/>
            <person name="Kallscheuer N."/>
            <person name="Jogler M."/>
            <person name="Rohde M."/>
            <person name="Petersen J."/>
            <person name="Medema M.H."/>
            <person name="Surup F."/>
            <person name="Jogler C."/>
        </authorList>
    </citation>
    <scope>NUCLEOTIDE SEQUENCE [LARGE SCALE GENOMIC DNA]</scope>
    <source>
        <strain evidence="2 3">Mal15</strain>
    </source>
</reference>
<feature type="transmembrane region" description="Helical" evidence="1">
    <location>
        <begin position="184"/>
        <end position="204"/>
    </location>
</feature>
<keyword evidence="1" id="KW-0472">Membrane</keyword>
<organism evidence="2 3">
    <name type="scientific">Stieleria maiorica</name>
    <dbReference type="NCBI Taxonomy" id="2795974"/>
    <lineage>
        <taxon>Bacteria</taxon>
        <taxon>Pseudomonadati</taxon>
        <taxon>Planctomycetota</taxon>
        <taxon>Planctomycetia</taxon>
        <taxon>Pirellulales</taxon>
        <taxon>Pirellulaceae</taxon>
        <taxon>Stieleria</taxon>
    </lineage>
</organism>
<keyword evidence="3" id="KW-1185">Reference proteome</keyword>
<feature type="transmembrane region" description="Helical" evidence="1">
    <location>
        <begin position="294"/>
        <end position="314"/>
    </location>
</feature>
<feature type="transmembrane region" description="Helical" evidence="1">
    <location>
        <begin position="34"/>
        <end position="56"/>
    </location>
</feature>
<proteinExistence type="predicted"/>
<feature type="transmembrane region" description="Helical" evidence="1">
    <location>
        <begin position="219"/>
        <end position="237"/>
    </location>
</feature>
<accession>A0A5B9MGU2</accession>
<protein>
    <submittedName>
        <fullName evidence="2">ABC-2 family transporter protein</fullName>
    </submittedName>
</protein>
<dbReference type="Proteomes" id="UP000321353">
    <property type="component" value="Chromosome"/>
</dbReference>
<feature type="transmembrane region" description="Helical" evidence="1">
    <location>
        <begin position="320"/>
        <end position="343"/>
    </location>
</feature>
<sequence>MTTEATLSALTTTRREASSTAWFWWKETRQLAPLVALLAIVSLLIIVINAMLGAVTGGHVGFRLPHEVTMLVFPGLFATGAGPLLVGQERSQRTIDWLALLPISAKRIATTKLMVAMAGLAVMWLFALLVITTFGLGRRETSYWTIGGTTGYSGNPFSYPVWISHSLFVLVAGFFVAWRIKNQFYSLIALIPLAFSPLIATSLVSEYVGRSLQAGQLDWINFGFTLLGIAIVTPLTYRAAIGTLGAADAPTVTPLLDVSTHSPARETNEAIPPTFGTQVAPIIWQSICSARGMLLVLVGMLLISFLAAIQLAAVDRYRGITGLLFWLLPLAPLAVCWLGVSVFKHDGASERVRFLADRGVSPTKTHLALHAVPIAILCCSLLLYGLWNLTVVHRDAVSDFAAGLPSLVTMLMIVVWIYSISQWVSQVVRTLILSVILAPILSLVVVGWLVFACISLGFPIYGLILCGLAPMVATCVMMRRYMDTTDRPWTFVAGGGVVGVIVLLPIGFAVAQVLSVPAMDATLRSELLREARQESVGSAPSVWLPMTGLADDEMSRYDPFRDKMQELDDSWGRYDLDPLETVQPLQSRASGEVIAHVGPWEYTRWHGNLMRARIQWRQIQDDQAWTELAAWLDASATLLPALRRSSLLMDQEVADRLEVLLIDTLQRDVPVDRGDDDAVQAAVSAIGTPASRAAARRRAVVVTWQHKFQDDRGRYLNHNLAALEYQPPGLVGWIEPRLYDSLVTAMLEGIEAAANHSDDIGWRVKLHQLHQSGGVFQASHYGDELRSMPAIATMTLGAVNGYGQLWGRDWEYVELQIRTQP</sequence>
<dbReference type="AlphaFoldDB" id="A0A5B9MGU2"/>
<keyword evidence="1" id="KW-0812">Transmembrane</keyword>
<dbReference type="EMBL" id="CP036264">
    <property type="protein sequence ID" value="QEG00503.1"/>
    <property type="molecule type" value="Genomic_DNA"/>
</dbReference>
<feature type="transmembrane region" description="Helical" evidence="1">
    <location>
        <begin position="431"/>
        <end position="452"/>
    </location>
</feature>
<evidence type="ECO:0000313" key="2">
    <source>
        <dbReference type="EMBL" id="QEG00503.1"/>
    </source>
</evidence>
<dbReference type="KEGG" id="smam:Mal15_45730"/>
<feature type="transmembrane region" description="Helical" evidence="1">
    <location>
        <begin position="68"/>
        <end position="86"/>
    </location>
</feature>
<feature type="transmembrane region" description="Helical" evidence="1">
    <location>
        <begin position="113"/>
        <end position="137"/>
    </location>
</feature>
<feature type="transmembrane region" description="Helical" evidence="1">
    <location>
        <begin position="489"/>
        <end position="514"/>
    </location>
</feature>
<feature type="transmembrane region" description="Helical" evidence="1">
    <location>
        <begin position="458"/>
        <end position="477"/>
    </location>
</feature>
<feature type="transmembrane region" description="Helical" evidence="1">
    <location>
        <begin position="399"/>
        <end position="419"/>
    </location>
</feature>